<protein>
    <recommendedName>
        <fullName evidence="4">Glycine zipper 2TM domain-containing protein</fullName>
    </recommendedName>
</protein>
<dbReference type="PANTHER" id="PTHR35603:SF2">
    <property type="entry name" value="OUTER MEMBRANE LIPOPROTEIN"/>
    <property type="match status" value="1"/>
</dbReference>
<evidence type="ECO:0000256" key="3">
    <source>
        <dbReference type="SAM" id="SignalP"/>
    </source>
</evidence>
<sequence>MNKFGSVLGIIAILTPGACATEYTPPNTPYGGIARPGIAYSGYGVVQSVELVKQDNNGAGLGTIAGAVVGGVVGNQVGAGRGNTAATVIGAAGGAYIGHELKNRQQQNAEAYKITVRMENGSYQTLMYSTNPGFRVGDRVRFENSVLQRY</sequence>
<dbReference type="PANTHER" id="PTHR35603">
    <property type="match status" value="1"/>
</dbReference>
<keyword evidence="6" id="KW-1185">Reference proteome</keyword>
<dbReference type="RefSeq" id="WP_202635362.1">
    <property type="nucleotide sequence ID" value="NZ_CP010554.1"/>
</dbReference>
<dbReference type="GO" id="GO:0019867">
    <property type="term" value="C:outer membrane"/>
    <property type="evidence" value="ECO:0007669"/>
    <property type="project" value="InterPro"/>
</dbReference>
<feature type="domain" description="Glycine zipper 2TM" evidence="4">
    <location>
        <begin position="61"/>
        <end position="100"/>
    </location>
</feature>
<organism evidence="5 6">
    <name type="scientific">Rugosibacter aromaticivorans</name>
    <dbReference type="NCBI Taxonomy" id="1565605"/>
    <lineage>
        <taxon>Bacteria</taxon>
        <taxon>Pseudomonadati</taxon>
        <taxon>Pseudomonadota</taxon>
        <taxon>Betaproteobacteria</taxon>
        <taxon>Nitrosomonadales</taxon>
        <taxon>Sterolibacteriaceae</taxon>
        <taxon>Rugosibacter</taxon>
    </lineage>
</organism>
<gene>
    <name evidence="5" type="ORF">PG1C_13965</name>
</gene>
<keyword evidence="2" id="KW-0472">Membrane</keyword>
<evidence type="ECO:0000256" key="1">
    <source>
        <dbReference type="ARBA" id="ARBA00004370"/>
    </source>
</evidence>
<dbReference type="PATRIC" id="fig|1565605.3.peg.2953"/>
<reference evidence="5 6" key="1">
    <citation type="journal article" date="2015" name="Genome Announc.">
        <title>Complete Genome Sequence of a Novel Bacterium within the Family Rhodocyclaceae That Degrades Polycyclic Aromatic Hydrocarbons.</title>
        <authorList>
            <person name="Singleton D.R."/>
            <person name="Dickey A.N."/>
            <person name="Scholl E.H."/>
            <person name="Wright F.A."/>
            <person name="Aitken M.D."/>
        </authorList>
    </citation>
    <scope>NUCLEOTIDE SEQUENCE [LARGE SCALE GENOMIC DNA]</scope>
    <source>
        <strain evidence="6">PG1-Ca6</strain>
    </source>
</reference>
<feature type="signal peptide" evidence="3">
    <location>
        <begin position="1"/>
        <end position="20"/>
    </location>
</feature>
<dbReference type="Proteomes" id="UP000061603">
    <property type="component" value="Chromosome"/>
</dbReference>
<dbReference type="KEGG" id="rbu:PG1C_13965"/>
<accession>A0A0C5J2F4</accession>
<dbReference type="InterPro" id="IPR008816">
    <property type="entry name" value="Gly_zipper_2TM_dom"/>
</dbReference>
<dbReference type="EMBL" id="CP010554">
    <property type="protein sequence ID" value="AJP49237.1"/>
    <property type="molecule type" value="Genomic_DNA"/>
</dbReference>
<evidence type="ECO:0000259" key="4">
    <source>
        <dbReference type="Pfam" id="PF05433"/>
    </source>
</evidence>
<feature type="chain" id="PRO_5002178692" description="Glycine zipper 2TM domain-containing protein" evidence="3">
    <location>
        <begin position="21"/>
        <end position="150"/>
    </location>
</feature>
<dbReference type="HOGENOM" id="CLU_090265_0_1_4"/>
<proteinExistence type="predicted"/>
<keyword evidence="3" id="KW-0732">Signal</keyword>
<evidence type="ECO:0000313" key="5">
    <source>
        <dbReference type="EMBL" id="AJP49237.1"/>
    </source>
</evidence>
<dbReference type="STRING" id="1565605.PG1C_13965"/>
<comment type="subcellular location">
    <subcellularLocation>
        <location evidence="1">Membrane</location>
    </subcellularLocation>
</comment>
<dbReference type="Pfam" id="PF05433">
    <property type="entry name" value="Rick_17kDa_Anti"/>
    <property type="match status" value="1"/>
</dbReference>
<evidence type="ECO:0000256" key="2">
    <source>
        <dbReference type="ARBA" id="ARBA00023136"/>
    </source>
</evidence>
<name>A0A0C5J2F4_9PROT</name>
<dbReference type="InterPro" id="IPR051407">
    <property type="entry name" value="Bact_OM_lipoprot/Surf_antigen"/>
</dbReference>
<dbReference type="AlphaFoldDB" id="A0A0C5J2F4"/>
<evidence type="ECO:0000313" key="6">
    <source>
        <dbReference type="Proteomes" id="UP000061603"/>
    </source>
</evidence>